<dbReference type="Gene3D" id="2.90.10.10">
    <property type="entry name" value="Bulb-type lectin domain"/>
    <property type="match status" value="1"/>
</dbReference>
<dbReference type="InterPro" id="IPR036426">
    <property type="entry name" value="Bulb-type_lectin_dom_sf"/>
</dbReference>
<gene>
    <name evidence="4" type="ORF">Acr_13g0011850</name>
</gene>
<dbReference type="CDD" id="cd00028">
    <property type="entry name" value="B_lectin"/>
    <property type="match status" value="1"/>
</dbReference>
<dbReference type="Pfam" id="PF01453">
    <property type="entry name" value="B_lectin"/>
    <property type="match status" value="1"/>
</dbReference>
<keyword evidence="1" id="KW-0732">Signal</keyword>
<dbReference type="SMART" id="SM00108">
    <property type="entry name" value="B_lectin"/>
    <property type="match status" value="1"/>
</dbReference>
<keyword evidence="5" id="KW-1185">Reference proteome</keyword>
<proteinExistence type="predicted"/>
<dbReference type="AlphaFoldDB" id="A0A7J0FM49"/>
<dbReference type="Pfam" id="PF08276">
    <property type="entry name" value="PAN_2"/>
    <property type="match status" value="1"/>
</dbReference>
<dbReference type="InterPro" id="IPR001480">
    <property type="entry name" value="Bulb-type_lectin_dom"/>
</dbReference>
<dbReference type="EMBL" id="BJWL01000013">
    <property type="protein sequence ID" value="GFY99785.1"/>
    <property type="molecule type" value="Genomic_DNA"/>
</dbReference>
<dbReference type="PANTHER" id="PTHR32444">
    <property type="entry name" value="BULB-TYPE LECTIN DOMAIN-CONTAINING PROTEIN"/>
    <property type="match status" value="1"/>
</dbReference>
<feature type="domain" description="Bulb-type lectin" evidence="3">
    <location>
        <begin position="30"/>
        <end position="154"/>
    </location>
</feature>
<evidence type="ECO:0000313" key="5">
    <source>
        <dbReference type="Proteomes" id="UP000585474"/>
    </source>
</evidence>
<dbReference type="OrthoDB" id="4062651at2759"/>
<comment type="caution">
    <text evidence="4">The sequence shown here is derived from an EMBL/GenBank/DDBJ whole genome shotgun (WGS) entry which is preliminary data.</text>
</comment>
<reference evidence="4 5" key="1">
    <citation type="submission" date="2019-07" db="EMBL/GenBank/DDBJ databases">
        <title>De Novo Assembly of kiwifruit Actinidia rufa.</title>
        <authorList>
            <person name="Sugita-Konishi S."/>
            <person name="Sato K."/>
            <person name="Mori E."/>
            <person name="Abe Y."/>
            <person name="Kisaki G."/>
            <person name="Hamano K."/>
            <person name="Suezawa K."/>
            <person name="Otani M."/>
            <person name="Fukuda T."/>
            <person name="Manabe T."/>
            <person name="Gomi K."/>
            <person name="Tabuchi M."/>
            <person name="Akimitsu K."/>
            <person name="Kataoka I."/>
        </authorList>
    </citation>
    <scope>NUCLEOTIDE SEQUENCE [LARGE SCALE GENOMIC DNA]</scope>
    <source>
        <strain evidence="5">cv. Fuchu</strain>
    </source>
</reference>
<organism evidence="4 5">
    <name type="scientific">Actinidia rufa</name>
    <dbReference type="NCBI Taxonomy" id="165716"/>
    <lineage>
        <taxon>Eukaryota</taxon>
        <taxon>Viridiplantae</taxon>
        <taxon>Streptophyta</taxon>
        <taxon>Embryophyta</taxon>
        <taxon>Tracheophyta</taxon>
        <taxon>Spermatophyta</taxon>
        <taxon>Magnoliopsida</taxon>
        <taxon>eudicotyledons</taxon>
        <taxon>Gunneridae</taxon>
        <taxon>Pentapetalae</taxon>
        <taxon>asterids</taxon>
        <taxon>Ericales</taxon>
        <taxon>Actinidiaceae</taxon>
        <taxon>Actinidia</taxon>
    </lineage>
</organism>
<dbReference type="SUPFAM" id="SSF51110">
    <property type="entry name" value="alpha-D-mannose-specific plant lectins"/>
    <property type="match status" value="1"/>
</dbReference>
<dbReference type="InterPro" id="IPR003609">
    <property type="entry name" value="Pan_app"/>
</dbReference>
<evidence type="ECO:0000259" key="3">
    <source>
        <dbReference type="PROSITE" id="PS50927"/>
    </source>
</evidence>
<dbReference type="Proteomes" id="UP000585474">
    <property type="component" value="Unassembled WGS sequence"/>
</dbReference>
<dbReference type="PROSITE" id="PS50927">
    <property type="entry name" value="BULB_LECTIN"/>
    <property type="match status" value="1"/>
</dbReference>
<accession>A0A7J0FM49</accession>
<dbReference type="PANTHER" id="PTHR32444:SF128">
    <property type="entry name" value="CURCULIN-LIKE (MANNOSE-BINDING) LECTIN FAMILY PROTEIN"/>
    <property type="match status" value="1"/>
</dbReference>
<keyword evidence="2" id="KW-0325">Glycoprotein</keyword>
<evidence type="ECO:0000256" key="1">
    <source>
        <dbReference type="ARBA" id="ARBA00022729"/>
    </source>
</evidence>
<sequence>MAKKGVHKGLDFLVFLVMSCYFIVCFCHASDTLRPGDILRNNENLMSADGVFELGFFSSGGSASNHYLGIWFKNDKYKNAVWVVNHDNPILDDLGILTIRYNGNMVIADIRLIPIIVNDGLLATSGNNPTTKLLELRNLVLVEEDEIIVWQSSACLTDTFLPGIKWEVLDLDTDQIRNQFLVSWLSPLVSNSGHFALGASSNRRLTPTPPICGDDTFSEIRGMILSSTVISGSVRMGPSDCEIMCRINCSCNAYASLCEMEQDVNYIMEIRTISAKS</sequence>
<evidence type="ECO:0000313" key="4">
    <source>
        <dbReference type="EMBL" id="GFY99785.1"/>
    </source>
</evidence>
<evidence type="ECO:0000256" key="2">
    <source>
        <dbReference type="ARBA" id="ARBA00023180"/>
    </source>
</evidence>
<protein>
    <recommendedName>
        <fullName evidence="3">Bulb-type lectin domain-containing protein</fullName>
    </recommendedName>
</protein>
<name>A0A7J0FM49_9ERIC</name>